<keyword evidence="3" id="KW-1185">Reference proteome</keyword>
<name>A0A401Q922_SCYTO</name>
<dbReference type="Proteomes" id="UP000288216">
    <property type="component" value="Unassembled WGS sequence"/>
</dbReference>
<feature type="non-terminal residue" evidence="2">
    <location>
        <position position="1"/>
    </location>
</feature>
<dbReference type="STRING" id="75743.A0A401Q922"/>
<organism evidence="2 3">
    <name type="scientific">Scyliorhinus torazame</name>
    <name type="common">Cloudy catshark</name>
    <name type="synonym">Catulus torazame</name>
    <dbReference type="NCBI Taxonomy" id="75743"/>
    <lineage>
        <taxon>Eukaryota</taxon>
        <taxon>Metazoa</taxon>
        <taxon>Chordata</taxon>
        <taxon>Craniata</taxon>
        <taxon>Vertebrata</taxon>
        <taxon>Chondrichthyes</taxon>
        <taxon>Elasmobranchii</taxon>
        <taxon>Galeomorphii</taxon>
        <taxon>Galeoidea</taxon>
        <taxon>Carcharhiniformes</taxon>
        <taxon>Scyliorhinidae</taxon>
        <taxon>Scyliorhinus</taxon>
    </lineage>
</organism>
<dbReference type="EMBL" id="BFAA01023073">
    <property type="protein sequence ID" value="GCB81861.1"/>
    <property type="molecule type" value="Genomic_DNA"/>
</dbReference>
<reference evidence="2 3" key="1">
    <citation type="journal article" date="2018" name="Nat. Ecol. Evol.">
        <title>Shark genomes provide insights into elasmobranch evolution and the origin of vertebrates.</title>
        <authorList>
            <person name="Hara Y"/>
            <person name="Yamaguchi K"/>
            <person name="Onimaru K"/>
            <person name="Kadota M"/>
            <person name="Koyanagi M"/>
            <person name="Keeley SD"/>
            <person name="Tatsumi K"/>
            <person name="Tanaka K"/>
            <person name="Motone F"/>
            <person name="Kageyama Y"/>
            <person name="Nozu R"/>
            <person name="Adachi N"/>
            <person name="Nishimura O"/>
            <person name="Nakagawa R"/>
            <person name="Tanegashima C"/>
            <person name="Kiyatake I"/>
            <person name="Matsumoto R"/>
            <person name="Murakumo K"/>
            <person name="Nishida K"/>
            <person name="Terakita A"/>
            <person name="Kuratani S"/>
            <person name="Sato K"/>
            <person name="Hyodo S Kuraku.S."/>
        </authorList>
    </citation>
    <scope>NUCLEOTIDE SEQUENCE [LARGE SCALE GENOMIC DNA]</scope>
</reference>
<feature type="compositionally biased region" description="Acidic residues" evidence="1">
    <location>
        <begin position="11"/>
        <end position="23"/>
    </location>
</feature>
<evidence type="ECO:0000256" key="1">
    <source>
        <dbReference type="SAM" id="MobiDB-lite"/>
    </source>
</evidence>
<comment type="caution">
    <text evidence="2">The sequence shown here is derived from an EMBL/GenBank/DDBJ whole genome shotgun (WGS) entry which is preliminary data.</text>
</comment>
<feature type="non-terminal residue" evidence="2">
    <location>
        <position position="89"/>
    </location>
</feature>
<proteinExistence type="predicted"/>
<dbReference type="AlphaFoldDB" id="A0A401Q922"/>
<evidence type="ECO:0000313" key="3">
    <source>
        <dbReference type="Proteomes" id="UP000288216"/>
    </source>
</evidence>
<sequence>VTPDGKLPSLIEEDEENEEDENITEAVKRRPTPEPAPDSWTSSFEDLDACRDRAATLERWLDAAQKSLGVSVWDRKMQQDMEEHLIQSQ</sequence>
<feature type="region of interest" description="Disordered" evidence="1">
    <location>
        <begin position="1"/>
        <end position="45"/>
    </location>
</feature>
<protein>
    <submittedName>
        <fullName evidence="2">Uncharacterized protein</fullName>
    </submittedName>
</protein>
<gene>
    <name evidence="2" type="ORF">scyTo_0022583</name>
</gene>
<accession>A0A401Q922</accession>
<evidence type="ECO:0000313" key="2">
    <source>
        <dbReference type="EMBL" id="GCB81861.1"/>
    </source>
</evidence>